<dbReference type="SUPFAM" id="SSF143422">
    <property type="entry name" value="Transposase IS200-like"/>
    <property type="match status" value="1"/>
</dbReference>
<dbReference type="GO" id="GO:0003677">
    <property type="term" value="F:DNA binding"/>
    <property type="evidence" value="ECO:0007669"/>
    <property type="project" value="InterPro"/>
</dbReference>
<dbReference type="OrthoDB" id="9814067at2"/>
<dbReference type="InterPro" id="IPR002686">
    <property type="entry name" value="Transposase_17"/>
</dbReference>
<dbReference type="PANTHER" id="PTHR34322">
    <property type="entry name" value="TRANSPOSASE, Y1_TNP DOMAIN-CONTAINING"/>
    <property type="match status" value="1"/>
</dbReference>
<keyword evidence="3" id="KW-1185">Reference proteome</keyword>
<evidence type="ECO:0000259" key="1">
    <source>
        <dbReference type="SMART" id="SM01321"/>
    </source>
</evidence>
<dbReference type="RefSeq" id="WP_015441395.1">
    <property type="nucleotide sequence ID" value="NC_020520.1"/>
</dbReference>
<dbReference type="AlphaFoldDB" id="A0A6C7EBX9"/>
<organism evidence="2 3">
    <name type="scientific">Ilumatobacter coccineus (strain NBRC 103263 / KCTC 29153 / YM16-304)</name>
    <dbReference type="NCBI Taxonomy" id="1313172"/>
    <lineage>
        <taxon>Bacteria</taxon>
        <taxon>Bacillati</taxon>
        <taxon>Actinomycetota</taxon>
        <taxon>Acidimicrobiia</taxon>
        <taxon>Acidimicrobiales</taxon>
        <taxon>Ilumatobacteraceae</taxon>
        <taxon>Ilumatobacter</taxon>
    </lineage>
</organism>
<proteinExistence type="predicted"/>
<evidence type="ECO:0000313" key="2">
    <source>
        <dbReference type="EMBL" id="BAN02148.1"/>
    </source>
</evidence>
<reference evidence="2 3" key="1">
    <citation type="journal article" date="2013" name="Int. J. Syst. Evol. Microbiol.">
        <title>Ilumatobacter nonamiense sp. nov. and Ilumatobacter coccineum sp. nov., isolated from seashore sand.</title>
        <authorList>
            <person name="Matsumoto A."/>
            <person name="Kasai H."/>
            <person name="Matsuo Y."/>
            <person name="Shizuri Y."/>
            <person name="Ichikawa N."/>
            <person name="Fujita N."/>
            <person name="Omura S."/>
            <person name="Takahashi Y."/>
        </authorList>
    </citation>
    <scope>NUCLEOTIDE SEQUENCE [LARGE SCALE GENOMIC DNA]</scope>
    <source>
        <strain evidence="3">NBRC 103263 / KCTC 29153 / YM16-304</strain>
    </source>
</reference>
<dbReference type="GO" id="GO:0006313">
    <property type="term" value="P:DNA transposition"/>
    <property type="evidence" value="ECO:0007669"/>
    <property type="project" value="InterPro"/>
</dbReference>
<dbReference type="Pfam" id="PF01797">
    <property type="entry name" value="Y1_Tnp"/>
    <property type="match status" value="1"/>
</dbReference>
<sequence length="281" mass="31581">MGRTQRIDWEGAWHHVMNRGAGRRIVFRDDDDRACFVRLVSELEERFGLEVHCYCLMGNHFHLLVRSREGRLSEAMKWLGAEFTRKANTRRQVDGAVFRGRFHSVPVTLDAHRLWLVRYIHANPLDLGWDAPLAAYRWSSLGILVGDRADGEWLNQSFVREHFGHGGARVDRFVERARDVEPDAAGRWSDSEIEAAVTVASGPCPEVHSLAERRAAQTLVARSSGLEFDEISTVSELGDGAARSYVARCERRLESSPSLQQLMARAMSVLAVEVEPASSGV</sequence>
<dbReference type="Proteomes" id="UP000011863">
    <property type="component" value="Chromosome"/>
</dbReference>
<accession>A0A6C7EBX9</accession>
<protein>
    <recommendedName>
        <fullName evidence="1">Transposase IS200-like domain-containing protein</fullName>
    </recommendedName>
</protein>
<name>A0A6C7EBX9_ILUCY</name>
<dbReference type="KEGG" id="aym:YM304_18340"/>
<dbReference type="Gene3D" id="3.30.70.1290">
    <property type="entry name" value="Transposase IS200-like"/>
    <property type="match status" value="1"/>
</dbReference>
<feature type="domain" description="Transposase IS200-like" evidence="1">
    <location>
        <begin position="9"/>
        <end position="123"/>
    </location>
</feature>
<dbReference type="GO" id="GO:0004803">
    <property type="term" value="F:transposase activity"/>
    <property type="evidence" value="ECO:0007669"/>
    <property type="project" value="InterPro"/>
</dbReference>
<evidence type="ECO:0000313" key="3">
    <source>
        <dbReference type="Proteomes" id="UP000011863"/>
    </source>
</evidence>
<gene>
    <name evidence="2" type="ORF">YM304_18340</name>
</gene>
<dbReference type="InterPro" id="IPR036515">
    <property type="entry name" value="Transposase_17_sf"/>
</dbReference>
<dbReference type="PANTHER" id="PTHR34322:SF2">
    <property type="entry name" value="TRANSPOSASE IS200-LIKE DOMAIN-CONTAINING PROTEIN"/>
    <property type="match status" value="1"/>
</dbReference>
<dbReference type="EMBL" id="AP012057">
    <property type="protein sequence ID" value="BAN02148.1"/>
    <property type="molecule type" value="Genomic_DNA"/>
</dbReference>
<dbReference type="SMART" id="SM01321">
    <property type="entry name" value="Y1_Tnp"/>
    <property type="match status" value="1"/>
</dbReference>